<organism evidence="2 3">
    <name type="scientific">Elsinoe ampelina</name>
    <dbReference type="NCBI Taxonomy" id="302913"/>
    <lineage>
        <taxon>Eukaryota</taxon>
        <taxon>Fungi</taxon>
        <taxon>Dikarya</taxon>
        <taxon>Ascomycota</taxon>
        <taxon>Pezizomycotina</taxon>
        <taxon>Dothideomycetes</taxon>
        <taxon>Dothideomycetidae</taxon>
        <taxon>Myriangiales</taxon>
        <taxon>Elsinoaceae</taxon>
        <taxon>Elsinoe</taxon>
    </lineage>
</organism>
<keyword evidence="3" id="KW-1185">Reference proteome</keyword>
<reference evidence="3" key="1">
    <citation type="journal article" date="2020" name="Stud. Mycol.">
        <title>101 Dothideomycetes genomes: A test case for predicting lifestyles and emergence of pathogens.</title>
        <authorList>
            <person name="Haridas S."/>
            <person name="Albert R."/>
            <person name="Binder M."/>
            <person name="Bloem J."/>
            <person name="LaButti K."/>
            <person name="Salamov A."/>
            <person name="Andreopoulos B."/>
            <person name="Baker S."/>
            <person name="Barry K."/>
            <person name="Bills G."/>
            <person name="Bluhm B."/>
            <person name="Cannon C."/>
            <person name="Castanera R."/>
            <person name="Culley D."/>
            <person name="Daum C."/>
            <person name="Ezra D."/>
            <person name="Gonzalez J."/>
            <person name="Henrissat B."/>
            <person name="Kuo A."/>
            <person name="Liang C."/>
            <person name="Lipzen A."/>
            <person name="Lutzoni F."/>
            <person name="Magnuson J."/>
            <person name="Mondo S."/>
            <person name="Nolan M."/>
            <person name="Ohm R."/>
            <person name="Pangilinan J."/>
            <person name="Park H.-J."/>
            <person name="Ramirez L."/>
            <person name="Alfaro M."/>
            <person name="Sun H."/>
            <person name="Tritt A."/>
            <person name="Yoshinaga Y."/>
            <person name="Zwiers L.-H."/>
            <person name="Turgeon B."/>
            <person name="Goodwin S."/>
            <person name="Spatafora J."/>
            <person name="Crous P."/>
            <person name="Grigoriev I."/>
        </authorList>
    </citation>
    <scope>NUCLEOTIDE SEQUENCE [LARGE SCALE GENOMIC DNA]</scope>
    <source>
        <strain evidence="3">CECT 20119</strain>
    </source>
</reference>
<name>A0A6A6G7Y4_9PEZI</name>
<gene>
    <name evidence="2" type="ORF">BDZ85DRAFT_17902</name>
</gene>
<feature type="region of interest" description="Disordered" evidence="1">
    <location>
        <begin position="1"/>
        <end position="53"/>
    </location>
</feature>
<dbReference type="OrthoDB" id="5369511at2759"/>
<sequence length="423" mass="47864">MRLLVHPDSMSGPDQNLSHQPPFDRHYQLPDTTSMNPNPTQPAYGAQAPVHTQQTTALSDQQQQYLLNAQRERQHYESQMPQRNDSIQQDYFPPRAQALPTRPAHILSTYAHMQSDLPRQGAGGHQVWNSRSGIHPNTYNLGAQSWAPQNVTDSTAQQQHSAQQQQQQQQQQAQAAYLTPPGLSRPTFAHVDFPTPGSTPGIYTPRTPHDYSPLPTPIARPRSGPYGEPGPSSVIAAAPRRRSSGKDEFDGPHQFLPKPEDAHLEVTESQLIPLTISLQAEEQDDVLTKVNDCLSKCAFDFVAKYQFPIPIEADKRPVRVPGDREWTEWCHLLKRLATKRRIPMRVLWNGQIKQLVTVLENSLEMRHAAKHQSRPLKDDRNVLQLISAGLQVAKMLKDTQAMLFLDELYIQTERTIRKRIGNE</sequence>
<proteinExistence type="predicted"/>
<evidence type="ECO:0000313" key="2">
    <source>
        <dbReference type="EMBL" id="KAF2221500.1"/>
    </source>
</evidence>
<dbReference type="EMBL" id="ML992510">
    <property type="protein sequence ID" value="KAF2221500.1"/>
    <property type="molecule type" value="Genomic_DNA"/>
</dbReference>
<feature type="compositionally biased region" description="Low complexity" evidence="1">
    <location>
        <begin position="156"/>
        <end position="176"/>
    </location>
</feature>
<dbReference type="Proteomes" id="UP000799538">
    <property type="component" value="Unassembled WGS sequence"/>
</dbReference>
<evidence type="ECO:0000256" key="1">
    <source>
        <dbReference type="SAM" id="MobiDB-lite"/>
    </source>
</evidence>
<feature type="region of interest" description="Disordered" evidence="1">
    <location>
        <begin position="150"/>
        <end position="252"/>
    </location>
</feature>
<accession>A0A6A6G7Y4</accession>
<dbReference type="AlphaFoldDB" id="A0A6A6G7Y4"/>
<evidence type="ECO:0000313" key="3">
    <source>
        <dbReference type="Proteomes" id="UP000799538"/>
    </source>
</evidence>
<protein>
    <submittedName>
        <fullName evidence="2">Uncharacterized protein</fullName>
    </submittedName>
</protein>